<dbReference type="AlphaFoldDB" id="G0PA67"/>
<proteinExistence type="predicted"/>
<dbReference type="HOGENOM" id="CLU_1236002_0_0_1"/>
<name>G0PA67_CAEBE</name>
<reference evidence="3" key="1">
    <citation type="submission" date="2011-07" db="EMBL/GenBank/DDBJ databases">
        <authorList>
            <consortium name="Caenorhabditis brenneri Sequencing and Analysis Consortium"/>
            <person name="Wilson R.K."/>
        </authorList>
    </citation>
    <scope>NUCLEOTIDE SEQUENCE [LARGE SCALE GENOMIC DNA]</scope>
    <source>
        <strain evidence="3">PB2801</strain>
    </source>
</reference>
<evidence type="ECO:0000313" key="3">
    <source>
        <dbReference type="Proteomes" id="UP000008068"/>
    </source>
</evidence>
<sequence length="224" mass="24922">MSGDNWRKPTSQQKTDWRQPDLKPAPTPSNNAWETGALAAKIGAPPTKDTPQAPPTPMMNKGPKSLTNAWKMATSSQKPRAPPKNCAPGPSGHRAGGPSKNYAPGPSRSRAQAPPPSKPAPQYEYLEGDLKKHKYASDLNVIFKNLMETGKVERTVAKPVTKPVKKKKEEDMIQRHPKWRWEAPFPKNPIRGDLVIIDDEWHAKNSLQRISNPKRKPVDVNKNP</sequence>
<accession>G0PA67</accession>
<feature type="compositionally biased region" description="Polar residues" evidence="1">
    <location>
        <begin position="65"/>
        <end position="78"/>
    </location>
</feature>
<organism evidence="3">
    <name type="scientific">Caenorhabditis brenneri</name>
    <name type="common">Nematode worm</name>
    <dbReference type="NCBI Taxonomy" id="135651"/>
    <lineage>
        <taxon>Eukaryota</taxon>
        <taxon>Metazoa</taxon>
        <taxon>Ecdysozoa</taxon>
        <taxon>Nematoda</taxon>
        <taxon>Chromadorea</taxon>
        <taxon>Rhabditida</taxon>
        <taxon>Rhabditina</taxon>
        <taxon>Rhabditomorpha</taxon>
        <taxon>Rhabditoidea</taxon>
        <taxon>Rhabditidae</taxon>
        <taxon>Peloderinae</taxon>
        <taxon>Caenorhabditis</taxon>
    </lineage>
</organism>
<protein>
    <submittedName>
        <fullName evidence="2">Uncharacterized protein</fullName>
    </submittedName>
</protein>
<dbReference type="InParanoid" id="G0PA67"/>
<keyword evidence="3" id="KW-1185">Reference proteome</keyword>
<dbReference type="Proteomes" id="UP000008068">
    <property type="component" value="Unassembled WGS sequence"/>
</dbReference>
<gene>
    <name evidence="2" type="ORF">CAEBREN_03749</name>
</gene>
<feature type="compositionally biased region" description="Low complexity" evidence="1">
    <location>
        <begin position="103"/>
        <end position="112"/>
    </location>
</feature>
<feature type="region of interest" description="Disordered" evidence="1">
    <location>
        <begin position="1"/>
        <end position="123"/>
    </location>
</feature>
<evidence type="ECO:0000313" key="2">
    <source>
        <dbReference type="EMBL" id="EGT49034.1"/>
    </source>
</evidence>
<evidence type="ECO:0000256" key="1">
    <source>
        <dbReference type="SAM" id="MobiDB-lite"/>
    </source>
</evidence>
<dbReference type="EMBL" id="GL380168">
    <property type="protein sequence ID" value="EGT49034.1"/>
    <property type="molecule type" value="Genomic_DNA"/>
</dbReference>